<dbReference type="InterPro" id="IPR009027">
    <property type="entry name" value="Ribosomal_bL9/RNase_H1_N"/>
</dbReference>
<comment type="function">
    <text evidence="7">Binds to the 23S rRNA.</text>
</comment>
<dbReference type="InterPro" id="IPR036935">
    <property type="entry name" value="Ribosomal_bL9_N_sf"/>
</dbReference>
<dbReference type="InterPro" id="IPR000244">
    <property type="entry name" value="Ribosomal_bL9"/>
</dbReference>
<dbReference type="NCBIfam" id="TIGR00158">
    <property type="entry name" value="L9"/>
    <property type="match status" value="1"/>
</dbReference>
<dbReference type="Pfam" id="PF01281">
    <property type="entry name" value="Ribosomal_L9_N"/>
    <property type="match status" value="1"/>
</dbReference>
<protein>
    <recommendedName>
        <fullName evidence="6 7">Large ribosomal subunit protein bL9</fullName>
    </recommendedName>
</protein>
<dbReference type="GO" id="GO:0006412">
    <property type="term" value="P:translation"/>
    <property type="evidence" value="ECO:0007669"/>
    <property type="project" value="UniProtKB-UniRule"/>
</dbReference>
<proteinExistence type="inferred from homology"/>
<evidence type="ECO:0000256" key="5">
    <source>
        <dbReference type="ARBA" id="ARBA00023274"/>
    </source>
</evidence>
<keyword evidence="5 7" id="KW-0687">Ribonucleoprotein</keyword>
<keyword evidence="3 7" id="KW-0694">RNA-binding</keyword>
<keyword evidence="11" id="KW-1185">Reference proteome</keyword>
<evidence type="ECO:0000313" key="11">
    <source>
        <dbReference type="Proteomes" id="UP000234206"/>
    </source>
</evidence>
<dbReference type="SUPFAM" id="SSF55653">
    <property type="entry name" value="Ribosomal protein L9 C-domain"/>
    <property type="match status" value="1"/>
</dbReference>
<dbReference type="OrthoDB" id="9788336at2"/>
<dbReference type="InterPro" id="IPR020069">
    <property type="entry name" value="Ribosomal_bL9_C"/>
</dbReference>
<dbReference type="Pfam" id="PF03948">
    <property type="entry name" value="Ribosomal_L9_C"/>
    <property type="match status" value="1"/>
</dbReference>
<name>A0A2I1PCV9_9MICO</name>
<dbReference type="InterPro" id="IPR020070">
    <property type="entry name" value="Ribosomal_bL9_N"/>
</dbReference>
<organism evidence="10 11">
    <name type="scientific">Kytococcus schroeteri</name>
    <dbReference type="NCBI Taxonomy" id="138300"/>
    <lineage>
        <taxon>Bacteria</taxon>
        <taxon>Bacillati</taxon>
        <taxon>Actinomycetota</taxon>
        <taxon>Actinomycetes</taxon>
        <taxon>Micrococcales</taxon>
        <taxon>Kytococcaceae</taxon>
        <taxon>Kytococcus</taxon>
    </lineage>
</organism>
<dbReference type="GO" id="GO:0019843">
    <property type="term" value="F:rRNA binding"/>
    <property type="evidence" value="ECO:0007669"/>
    <property type="project" value="UniProtKB-UniRule"/>
</dbReference>
<dbReference type="RefSeq" id="WP_070703327.1">
    <property type="nucleotide sequence ID" value="NZ_JBHLVH010000002.1"/>
</dbReference>
<dbReference type="Gene3D" id="3.10.430.100">
    <property type="entry name" value="Ribosomal protein L9, C-terminal domain"/>
    <property type="match status" value="1"/>
</dbReference>
<reference evidence="10 11" key="1">
    <citation type="submission" date="2017-12" db="EMBL/GenBank/DDBJ databases">
        <title>Phylogenetic diversity of female urinary microbiome.</title>
        <authorList>
            <person name="Thomas-White K."/>
            <person name="Wolfe A.J."/>
        </authorList>
    </citation>
    <scope>NUCLEOTIDE SEQUENCE [LARGE SCALE GENOMIC DNA]</scope>
    <source>
        <strain evidence="10 11">UMB1298</strain>
    </source>
</reference>
<comment type="caution">
    <text evidence="10">The sequence shown here is derived from an EMBL/GenBank/DDBJ whole genome shotgun (WGS) entry which is preliminary data.</text>
</comment>
<evidence type="ECO:0000256" key="4">
    <source>
        <dbReference type="ARBA" id="ARBA00022980"/>
    </source>
</evidence>
<evidence type="ECO:0000256" key="1">
    <source>
        <dbReference type="ARBA" id="ARBA00010605"/>
    </source>
</evidence>
<evidence type="ECO:0000256" key="2">
    <source>
        <dbReference type="ARBA" id="ARBA00022730"/>
    </source>
</evidence>
<dbReference type="FunFam" id="3.40.5.10:FF:000003">
    <property type="entry name" value="50S ribosomal protein L9"/>
    <property type="match status" value="1"/>
</dbReference>
<dbReference type="GO" id="GO:0005840">
    <property type="term" value="C:ribosome"/>
    <property type="evidence" value="ECO:0007669"/>
    <property type="project" value="UniProtKB-KW"/>
</dbReference>
<keyword evidence="2 7" id="KW-0699">rRNA-binding</keyword>
<dbReference type="PANTHER" id="PTHR21368">
    <property type="entry name" value="50S RIBOSOMAL PROTEIN L9"/>
    <property type="match status" value="1"/>
</dbReference>
<keyword evidence="4 7" id="KW-0689">Ribosomal protein</keyword>
<gene>
    <name evidence="7" type="primary">rplI</name>
    <name evidence="10" type="ORF">CYJ76_02670</name>
</gene>
<accession>A0A2I1PCV9</accession>
<evidence type="ECO:0000256" key="8">
    <source>
        <dbReference type="SAM" id="Coils"/>
    </source>
</evidence>
<dbReference type="EMBL" id="PKIZ01000003">
    <property type="protein sequence ID" value="PKZ42473.1"/>
    <property type="molecule type" value="Genomic_DNA"/>
</dbReference>
<dbReference type="InterPro" id="IPR020594">
    <property type="entry name" value="Ribosomal_bL9_bac/chp"/>
</dbReference>
<dbReference type="SUPFAM" id="SSF55658">
    <property type="entry name" value="L9 N-domain-like"/>
    <property type="match status" value="1"/>
</dbReference>
<dbReference type="Gene3D" id="3.40.5.10">
    <property type="entry name" value="Ribosomal protein L9, N-terminal domain"/>
    <property type="match status" value="1"/>
</dbReference>
<dbReference type="HAMAP" id="MF_00503">
    <property type="entry name" value="Ribosomal_bL9"/>
    <property type="match status" value="1"/>
</dbReference>
<dbReference type="InterPro" id="IPR036791">
    <property type="entry name" value="Ribosomal_bL9_C_sf"/>
</dbReference>
<comment type="similarity">
    <text evidence="1 7">Belongs to the bacterial ribosomal protein bL9 family.</text>
</comment>
<feature type="domain" description="Ribosomal protein L9" evidence="9">
    <location>
        <begin position="13"/>
        <end position="40"/>
    </location>
</feature>
<evidence type="ECO:0000256" key="3">
    <source>
        <dbReference type="ARBA" id="ARBA00022884"/>
    </source>
</evidence>
<sequence>MKIILTHEVSSLGEPGDVVDVKDGYARNYLLPRNLATPWTKGGEKQVEAIRAARASRAVKSLEEAEAQKAQLEGRAVKVKGKTTASGRLFGAVTSADVAEAILAAGGPQVDKRRIEMGGHIKALGDHTATIRLHPEVLATVKLQVVEA</sequence>
<keyword evidence="8" id="KW-0175">Coiled coil</keyword>
<evidence type="ECO:0000313" key="10">
    <source>
        <dbReference type="EMBL" id="PKZ42473.1"/>
    </source>
</evidence>
<evidence type="ECO:0000256" key="6">
    <source>
        <dbReference type="ARBA" id="ARBA00035292"/>
    </source>
</evidence>
<dbReference type="GO" id="GO:1990904">
    <property type="term" value="C:ribonucleoprotein complex"/>
    <property type="evidence" value="ECO:0007669"/>
    <property type="project" value="UniProtKB-KW"/>
</dbReference>
<evidence type="ECO:0000256" key="7">
    <source>
        <dbReference type="HAMAP-Rule" id="MF_00503"/>
    </source>
</evidence>
<dbReference type="AlphaFoldDB" id="A0A2I1PCV9"/>
<dbReference type="GO" id="GO:0003735">
    <property type="term" value="F:structural constituent of ribosome"/>
    <property type="evidence" value="ECO:0007669"/>
    <property type="project" value="InterPro"/>
</dbReference>
<evidence type="ECO:0000259" key="9">
    <source>
        <dbReference type="PROSITE" id="PS00651"/>
    </source>
</evidence>
<dbReference type="Proteomes" id="UP000234206">
    <property type="component" value="Unassembled WGS sequence"/>
</dbReference>
<feature type="coiled-coil region" evidence="8">
    <location>
        <begin position="55"/>
        <end position="82"/>
    </location>
</feature>
<dbReference type="PROSITE" id="PS00651">
    <property type="entry name" value="RIBOSOMAL_L9"/>
    <property type="match status" value="1"/>
</dbReference>